<gene>
    <name evidence="1" type="ORF">DSO57_1014218</name>
</gene>
<accession>A0ACC2SUG6</accession>
<reference evidence="1" key="1">
    <citation type="submission" date="2022-04" db="EMBL/GenBank/DDBJ databases">
        <title>Genome of the entomopathogenic fungus Entomophthora muscae.</title>
        <authorList>
            <person name="Elya C."/>
            <person name="Lovett B.R."/>
            <person name="Lee E."/>
            <person name="Macias A.M."/>
            <person name="Hajek A.E."/>
            <person name="De Bivort B.L."/>
            <person name="Kasson M.T."/>
            <person name="De Fine Licht H.H."/>
            <person name="Stajich J.E."/>
        </authorList>
    </citation>
    <scope>NUCLEOTIDE SEQUENCE</scope>
    <source>
        <strain evidence="1">Berkeley</strain>
    </source>
</reference>
<dbReference type="EMBL" id="QTSX02004314">
    <property type="protein sequence ID" value="KAJ9065973.1"/>
    <property type="molecule type" value="Genomic_DNA"/>
</dbReference>
<evidence type="ECO:0000313" key="2">
    <source>
        <dbReference type="Proteomes" id="UP001165960"/>
    </source>
</evidence>
<protein>
    <submittedName>
        <fullName evidence="1">Uncharacterized protein</fullName>
    </submittedName>
</protein>
<proteinExistence type="predicted"/>
<evidence type="ECO:0000313" key="1">
    <source>
        <dbReference type="EMBL" id="KAJ9065973.1"/>
    </source>
</evidence>
<comment type="caution">
    <text evidence="1">The sequence shown here is derived from an EMBL/GenBank/DDBJ whole genome shotgun (WGS) entry which is preliminary data.</text>
</comment>
<keyword evidence="2" id="KW-1185">Reference proteome</keyword>
<sequence>MFSICLLVLVQCVRTVELFGGGCFVKDERLTISGAFTMQDGDLRRTDSIYQLALHKEIALPEDNELDWIQVKDENELSGEFRIFNYKNKNYPAYILYRHARTMSDDSSDSPTETKSKADQLTASYLEALKDGLDVGIFQDNKYTLLLNPENPHNLSTISIVDDEKFTFKSTYGAVPSYAKSFSAAYHRDSVYIVDSDHVYVFDLKTSTWNSHRVPDLVAARSGCLYLHDTTLIHAFGKVNNIISSKTYFIDTVNWKLTNKLSPALKPSVDPFKADLTPIIILGIIALALLISIAIYVFIRFRNYRNTLPPPQFYTEKIWVDHTISTCSLDYNLNSDPASSFDKALVPTTSNTPLSPNNIFDY</sequence>
<dbReference type="Proteomes" id="UP001165960">
    <property type="component" value="Unassembled WGS sequence"/>
</dbReference>
<organism evidence="1 2">
    <name type="scientific">Entomophthora muscae</name>
    <dbReference type="NCBI Taxonomy" id="34485"/>
    <lineage>
        <taxon>Eukaryota</taxon>
        <taxon>Fungi</taxon>
        <taxon>Fungi incertae sedis</taxon>
        <taxon>Zoopagomycota</taxon>
        <taxon>Entomophthoromycotina</taxon>
        <taxon>Entomophthoromycetes</taxon>
        <taxon>Entomophthorales</taxon>
        <taxon>Entomophthoraceae</taxon>
        <taxon>Entomophthora</taxon>
    </lineage>
</organism>
<name>A0ACC2SUG6_9FUNG</name>